<dbReference type="Pfam" id="PF00465">
    <property type="entry name" value="Fe-ADH"/>
    <property type="match status" value="1"/>
</dbReference>
<dbReference type="Proteomes" id="UP001597478">
    <property type="component" value="Unassembled WGS sequence"/>
</dbReference>
<dbReference type="PANTHER" id="PTHR11496:SF83">
    <property type="entry name" value="HYDROXYACID-OXOACID TRANSHYDROGENASE, MITOCHONDRIAL"/>
    <property type="match status" value="1"/>
</dbReference>
<comment type="similarity">
    <text evidence="2">Belongs to the iron-containing alcohol dehydrogenase family. Hydroxyacid-oxoacid transhydrogenase subfamily.</text>
</comment>
<evidence type="ECO:0000256" key="3">
    <source>
        <dbReference type="ARBA" id="ARBA00013182"/>
    </source>
</evidence>
<dbReference type="InterPro" id="IPR042157">
    <property type="entry name" value="HOT"/>
</dbReference>
<keyword evidence="5 9" id="KW-0560">Oxidoreductase</keyword>
<evidence type="ECO:0000256" key="6">
    <source>
        <dbReference type="ARBA" id="ARBA00049496"/>
    </source>
</evidence>
<dbReference type="Gene3D" id="1.20.1090.10">
    <property type="entry name" value="Dehydroquinate synthase-like - alpha domain"/>
    <property type="match status" value="1"/>
</dbReference>
<evidence type="ECO:0000256" key="5">
    <source>
        <dbReference type="ARBA" id="ARBA00023002"/>
    </source>
</evidence>
<protein>
    <recommendedName>
        <fullName evidence="3">hydroxyacid-oxoacid transhydrogenase</fullName>
        <ecNumber evidence="3">1.1.99.24</ecNumber>
    </recommendedName>
</protein>
<accession>A0ABW5WEM0</accession>
<feature type="domain" description="Fe-containing alcohol dehydrogenase-like C-terminal" evidence="8">
    <location>
        <begin position="241"/>
        <end position="427"/>
    </location>
</feature>
<evidence type="ECO:0000256" key="2">
    <source>
        <dbReference type="ARBA" id="ARBA00010005"/>
    </source>
</evidence>
<dbReference type="PROSITE" id="PS00913">
    <property type="entry name" value="ADH_IRON_1"/>
    <property type="match status" value="1"/>
</dbReference>
<comment type="caution">
    <text evidence="9">The sequence shown here is derived from an EMBL/GenBank/DDBJ whole genome shotgun (WGS) entry which is preliminary data.</text>
</comment>
<reference evidence="10" key="1">
    <citation type="journal article" date="2019" name="Int. J. Syst. Evol. Microbiol.">
        <title>The Global Catalogue of Microorganisms (GCM) 10K type strain sequencing project: providing services to taxonomists for standard genome sequencing and annotation.</title>
        <authorList>
            <consortium name="The Broad Institute Genomics Platform"/>
            <consortium name="The Broad Institute Genome Sequencing Center for Infectious Disease"/>
            <person name="Wu L."/>
            <person name="Ma J."/>
        </authorList>
    </citation>
    <scope>NUCLEOTIDE SEQUENCE [LARGE SCALE GENOMIC DNA]</scope>
    <source>
        <strain evidence="10">IBRC-M 10906</strain>
    </source>
</reference>
<dbReference type="EC" id="1.1.99.24" evidence="3"/>
<evidence type="ECO:0000259" key="8">
    <source>
        <dbReference type="Pfam" id="PF25137"/>
    </source>
</evidence>
<feature type="domain" description="Alcohol dehydrogenase iron-type/glycerol dehydrogenase GldA" evidence="7">
    <location>
        <begin position="24"/>
        <end position="193"/>
    </location>
</feature>
<gene>
    <name evidence="9" type="ORF">ACFS2C_19410</name>
</gene>
<dbReference type="GO" id="GO:0047988">
    <property type="term" value="F:hydroxyacid-oxoacid transhydrogenase activity"/>
    <property type="evidence" value="ECO:0007669"/>
    <property type="project" value="UniProtKB-EC"/>
</dbReference>
<dbReference type="PANTHER" id="PTHR11496">
    <property type="entry name" value="ALCOHOL DEHYDROGENASE"/>
    <property type="match status" value="1"/>
</dbReference>
<comment type="catalytic activity">
    <reaction evidence="1">
        <text>(S)-3-hydroxybutanoate + 2-oxoglutarate = (R)-2-hydroxyglutarate + acetoacetate</text>
        <dbReference type="Rhea" id="RHEA:23048"/>
        <dbReference type="ChEBI" id="CHEBI:11047"/>
        <dbReference type="ChEBI" id="CHEBI:13705"/>
        <dbReference type="ChEBI" id="CHEBI:15801"/>
        <dbReference type="ChEBI" id="CHEBI:16810"/>
        <dbReference type="EC" id="1.1.99.24"/>
    </reaction>
</comment>
<dbReference type="Gene3D" id="3.40.50.1970">
    <property type="match status" value="1"/>
</dbReference>
<sequence length="428" mass="44938">MTPPTMPAFQANESVFTWAAPPLKFGTGALNEIGTDAAAMGVSSCLVITDPGVREHGVPDLVHDLLLKAGIKAEVFDGVAIEPTDRSIATAAEAGRSRAWDCFVAVGGGSTIDTAKAVNLLTTHPGELLDFVTPPIGAGKAPWLPLKPLIAVPTTAGTGSESTTICVVDLLGLRLKAGVSHPRLRPSLAVIDPRTTLSLPPEVTAASGMDVLCHALESYTSVPFDAKRAPDDPQRRPAFCGANPISDIWCETALRLVGANLRAAVFNGRDLRARTAMALASTYAGTGFGNAGTHLPHAASYPVAGAVREYRAAGYPAMPMVPHGQAVSVTAPAVFRWTYPADPARHLRAAELLSGRTFTTTDGPEALPNILSELMSDIGMPSGLHAFGYAEDDTEVLVDGTLKQTRQLAVTPRPVDRNALADIFRRST</sequence>
<dbReference type="Pfam" id="PF25137">
    <property type="entry name" value="ADH_Fe_C"/>
    <property type="match status" value="1"/>
</dbReference>
<comment type="catalytic activity">
    <reaction evidence="6">
        <text>4-hydroxybutanoate + 2-oxoglutarate = (R)-2-hydroxyglutarate + succinate semialdehyde</text>
        <dbReference type="Rhea" id="RHEA:24734"/>
        <dbReference type="ChEBI" id="CHEBI:15801"/>
        <dbReference type="ChEBI" id="CHEBI:16724"/>
        <dbReference type="ChEBI" id="CHEBI:16810"/>
        <dbReference type="ChEBI" id="CHEBI:57706"/>
        <dbReference type="EC" id="1.1.99.24"/>
    </reaction>
</comment>
<dbReference type="CDD" id="cd08190">
    <property type="entry name" value="HOT"/>
    <property type="match status" value="1"/>
</dbReference>
<organism evidence="9 10">
    <name type="scientific">Prauserella oleivorans</name>
    <dbReference type="NCBI Taxonomy" id="1478153"/>
    <lineage>
        <taxon>Bacteria</taxon>
        <taxon>Bacillati</taxon>
        <taxon>Actinomycetota</taxon>
        <taxon>Actinomycetes</taxon>
        <taxon>Pseudonocardiales</taxon>
        <taxon>Pseudonocardiaceae</taxon>
        <taxon>Prauserella</taxon>
    </lineage>
</organism>
<dbReference type="InterPro" id="IPR001670">
    <property type="entry name" value="ADH_Fe/GldA"/>
</dbReference>
<evidence type="ECO:0000313" key="9">
    <source>
        <dbReference type="EMBL" id="MFD2801562.1"/>
    </source>
</evidence>
<keyword evidence="4" id="KW-0809">Transit peptide</keyword>
<name>A0ABW5WEM0_9PSEU</name>
<evidence type="ECO:0000256" key="4">
    <source>
        <dbReference type="ARBA" id="ARBA00022946"/>
    </source>
</evidence>
<dbReference type="RefSeq" id="WP_377392659.1">
    <property type="nucleotide sequence ID" value="NZ_JBHSAN010000031.1"/>
</dbReference>
<evidence type="ECO:0000313" key="10">
    <source>
        <dbReference type="Proteomes" id="UP001597478"/>
    </source>
</evidence>
<evidence type="ECO:0000259" key="7">
    <source>
        <dbReference type="Pfam" id="PF00465"/>
    </source>
</evidence>
<keyword evidence="10" id="KW-1185">Reference proteome</keyword>
<dbReference type="InterPro" id="IPR018211">
    <property type="entry name" value="ADH_Fe_CS"/>
</dbReference>
<evidence type="ECO:0000256" key="1">
    <source>
        <dbReference type="ARBA" id="ARBA00000813"/>
    </source>
</evidence>
<dbReference type="InterPro" id="IPR056798">
    <property type="entry name" value="ADH_Fe_C"/>
</dbReference>
<dbReference type="EMBL" id="JBHUOF010000032">
    <property type="protein sequence ID" value="MFD2801562.1"/>
    <property type="molecule type" value="Genomic_DNA"/>
</dbReference>
<dbReference type="SUPFAM" id="SSF56796">
    <property type="entry name" value="Dehydroquinate synthase-like"/>
    <property type="match status" value="1"/>
</dbReference>
<dbReference type="InterPro" id="IPR039697">
    <property type="entry name" value="Alcohol_dehydrogenase_Fe"/>
</dbReference>
<proteinExistence type="inferred from homology"/>